<name>A0A9W6WR25_9STRA</name>
<reference evidence="2" key="1">
    <citation type="submission" date="2023-04" db="EMBL/GenBank/DDBJ databases">
        <title>Phytophthora lilii NBRC 32176.</title>
        <authorList>
            <person name="Ichikawa N."/>
            <person name="Sato H."/>
            <person name="Tonouchi N."/>
        </authorList>
    </citation>
    <scope>NUCLEOTIDE SEQUENCE</scope>
    <source>
        <strain evidence="2">NBRC 32176</strain>
    </source>
</reference>
<organism evidence="2 3">
    <name type="scientific">Phytophthora lilii</name>
    <dbReference type="NCBI Taxonomy" id="2077276"/>
    <lineage>
        <taxon>Eukaryota</taxon>
        <taxon>Sar</taxon>
        <taxon>Stramenopiles</taxon>
        <taxon>Oomycota</taxon>
        <taxon>Peronosporomycetes</taxon>
        <taxon>Peronosporales</taxon>
        <taxon>Peronosporaceae</taxon>
        <taxon>Phytophthora</taxon>
    </lineage>
</organism>
<evidence type="ECO:0000256" key="1">
    <source>
        <dbReference type="SAM" id="Coils"/>
    </source>
</evidence>
<proteinExistence type="predicted"/>
<dbReference type="Proteomes" id="UP001165083">
    <property type="component" value="Unassembled WGS sequence"/>
</dbReference>
<feature type="coiled-coil region" evidence="1">
    <location>
        <begin position="126"/>
        <end position="153"/>
    </location>
</feature>
<evidence type="ECO:0000313" key="2">
    <source>
        <dbReference type="EMBL" id="GMF13428.1"/>
    </source>
</evidence>
<dbReference type="OrthoDB" id="100222at2759"/>
<evidence type="ECO:0000313" key="3">
    <source>
        <dbReference type="Proteomes" id="UP001165083"/>
    </source>
</evidence>
<keyword evidence="3" id="KW-1185">Reference proteome</keyword>
<sequence>MAYCNRLLLSDLTEGFQFLVIIPTPGLRRFVWYSVKSTGVVGDLVQMNASLLDEVAGFFADSSLPMLPDVPDLEDASTNKSFSPVSSTSDSIDTEVVETNAKDLRPGLRSRVRSKSKDAQRRSMYRAREKKLREDLRRQVNALSVKLELLQKRKASGVFENEGRSSVPLSMWKALSIQQKGARLEAEAEYHRLRAAVEVRCAMITDLKDFVRRRVTEARLAQEIFTCTTTTFTAKRARLTSSDAVLYDAFSQQLDGLYAQTDKIMRDSSMDSITDGAMMFRPTRKTQHNVEFFEYAFKQTTPLELSQARCALWQVAHMLHRQEGREVYKSPGYSDDPNTIALKFHIGSHPASSITLSEHIIIRRYDEEDRTVLVWRSLTEGAKSLTGMHSDKTGWCILRSFELGTIKETYVRQVPIHFSRTHTKEDISKFTILIHRSSEEDGIAIAQGLAATTRTV</sequence>
<keyword evidence="1" id="KW-0175">Coiled coil</keyword>
<gene>
    <name evidence="2" type="ORF">Plil01_000390200</name>
</gene>
<dbReference type="AlphaFoldDB" id="A0A9W6WR25"/>
<comment type="caution">
    <text evidence="2">The sequence shown here is derived from an EMBL/GenBank/DDBJ whole genome shotgun (WGS) entry which is preliminary data.</text>
</comment>
<dbReference type="EMBL" id="BSXW01000156">
    <property type="protein sequence ID" value="GMF13428.1"/>
    <property type="molecule type" value="Genomic_DNA"/>
</dbReference>
<accession>A0A9W6WR25</accession>
<protein>
    <submittedName>
        <fullName evidence="2">Unnamed protein product</fullName>
    </submittedName>
</protein>